<sequence>MWIWNFDGCFASTKAAYRTAKSGMGMASMGVRRRELRIPDLLGFSPFPIRELQLAASFFSKLPPTSFPPAMSGLLVGILKNREGFR</sequence>
<dbReference type="AlphaFoldDB" id="A0AAV5LB60"/>
<name>A0AAV5LB60_9ROSI</name>
<reference evidence="1 2" key="1">
    <citation type="journal article" date="2021" name="Commun. Biol.">
        <title>The genome of Shorea leprosula (Dipterocarpaceae) highlights the ecological relevance of drought in aseasonal tropical rainforests.</title>
        <authorList>
            <person name="Ng K.K.S."/>
            <person name="Kobayashi M.J."/>
            <person name="Fawcett J.A."/>
            <person name="Hatakeyama M."/>
            <person name="Paape T."/>
            <person name="Ng C.H."/>
            <person name="Ang C.C."/>
            <person name="Tnah L.H."/>
            <person name="Lee C.T."/>
            <person name="Nishiyama T."/>
            <person name="Sese J."/>
            <person name="O'Brien M.J."/>
            <person name="Copetti D."/>
            <person name="Mohd Noor M.I."/>
            <person name="Ong R.C."/>
            <person name="Putra M."/>
            <person name="Sireger I.Z."/>
            <person name="Indrioko S."/>
            <person name="Kosugi Y."/>
            <person name="Izuno A."/>
            <person name="Isagi Y."/>
            <person name="Lee S.L."/>
            <person name="Shimizu K.K."/>
        </authorList>
    </citation>
    <scope>NUCLEOTIDE SEQUENCE [LARGE SCALE GENOMIC DNA]</scope>
    <source>
        <strain evidence="1">214</strain>
    </source>
</reference>
<protein>
    <submittedName>
        <fullName evidence="1">Uncharacterized protein</fullName>
    </submittedName>
</protein>
<comment type="caution">
    <text evidence="1">The sequence shown here is derived from an EMBL/GenBank/DDBJ whole genome shotgun (WGS) entry which is preliminary data.</text>
</comment>
<organism evidence="1 2">
    <name type="scientific">Rubroshorea leprosula</name>
    <dbReference type="NCBI Taxonomy" id="152421"/>
    <lineage>
        <taxon>Eukaryota</taxon>
        <taxon>Viridiplantae</taxon>
        <taxon>Streptophyta</taxon>
        <taxon>Embryophyta</taxon>
        <taxon>Tracheophyta</taxon>
        <taxon>Spermatophyta</taxon>
        <taxon>Magnoliopsida</taxon>
        <taxon>eudicotyledons</taxon>
        <taxon>Gunneridae</taxon>
        <taxon>Pentapetalae</taxon>
        <taxon>rosids</taxon>
        <taxon>malvids</taxon>
        <taxon>Malvales</taxon>
        <taxon>Dipterocarpaceae</taxon>
        <taxon>Rubroshorea</taxon>
    </lineage>
</organism>
<proteinExistence type="predicted"/>
<accession>A0AAV5LB60</accession>
<gene>
    <name evidence="1" type="ORF">SLEP1_g42418</name>
</gene>
<evidence type="ECO:0000313" key="2">
    <source>
        <dbReference type="Proteomes" id="UP001054252"/>
    </source>
</evidence>
<keyword evidence="2" id="KW-1185">Reference proteome</keyword>
<dbReference type="Proteomes" id="UP001054252">
    <property type="component" value="Unassembled WGS sequence"/>
</dbReference>
<evidence type="ECO:0000313" key="1">
    <source>
        <dbReference type="EMBL" id="GKV33987.1"/>
    </source>
</evidence>
<dbReference type="EMBL" id="BPVZ01000103">
    <property type="protein sequence ID" value="GKV33987.1"/>
    <property type="molecule type" value="Genomic_DNA"/>
</dbReference>